<protein>
    <submittedName>
        <fullName evidence="8">Type 4 prepilin peptidase 1</fullName>
    </submittedName>
</protein>
<dbReference type="EMBL" id="BMES01000001">
    <property type="protein sequence ID" value="GGH08552.1"/>
    <property type="molecule type" value="Genomic_DNA"/>
</dbReference>
<dbReference type="AlphaFoldDB" id="A0A917MFH1"/>
<feature type="transmembrane region" description="Helical" evidence="6">
    <location>
        <begin position="98"/>
        <end position="117"/>
    </location>
</feature>
<evidence type="ECO:0000256" key="5">
    <source>
        <dbReference type="ARBA" id="ARBA00023136"/>
    </source>
</evidence>
<keyword evidence="4 6" id="KW-1133">Transmembrane helix</keyword>
<dbReference type="Gene3D" id="1.20.120.1220">
    <property type="match status" value="1"/>
</dbReference>
<comment type="subcellular location">
    <subcellularLocation>
        <location evidence="1">Cell membrane</location>
        <topology evidence="1">Multi-pass membrane protein</topology>
    </subcellularLocation>
</comment>
<evidence type="ECO:0000256" key="2">
    <source>
        <dbReference type="ARBA" id="ARBA00022475"/>
    </source>
</evidence>
<feature type="transmembrane region" description="Helical" evidence="6">
    <location>
        <begin position="59"/>
        <end position="78"/>
    </location>
</feature>
<keyword evidence="2" id="KW-1003">Cell membrane</keyword>
<feature type="transmembrane region" description="Helical" evidence="6">
    <location>
        <begin position="35"/>
        <end position="52"/>
    </location>
</feature>
<dbReference type="PANTHER" id="PTHR36506">
    <property type="entry name" value="PREFLAGELLIN PEPTIDASE"/>
    <property type="match status" value="1"/>
</dbReference>
<keyword evidence="5 6" id="KW-0472">Membrane</keyword>
<evidence type="ECO:0000313" key="8">
    <source>
        <dbReference type="EMBL" id="GGH08552.1"/>
    </source>
</evidence>
<dbReference type="GO" id="GO:0004190">
    <property type="term" value="F:aspartic-type endopeptidase activity"/>
    <property type="evidence" value="ECO:0007669"/>
    <property type="project" value="InterPro"/>
</dbReference>
<evidence type="ECO:0000256" key="4">
    <source>
        <dbReference type="ARBA" id="ARBA00022989"/>
    </source>
</evidence>
<dbReference type="Pfam" id="PF01478">
    <property type="entry name" value="Peptidase_A24"/>
    <property type="match status" value="1"/>
</dbReference>
<sequence length="169" mass="17773">MTVTDLALLLLFPCMMAYAACSDLLSMRISNKVSLLVIAAFVPMAIAMGLGWQDWLMHVAAGGLTLVIAFGLFAAGWIGGGDAKLAAATALWLGWGTLLEYAVVSSVFGGVLTLALLQLRAVPLPGFANWPWLMRLHHHKTGIPYGIALAAGALAVYPHSTIWNAAIGA</sequence>
<accession>A0A917MFH1</accession>
<evidence type="ECO:0000256" key="3">
    <source>
        <dbReference type="ARBA" id="ARBA00022692"/>
    </source>
</evidence>
<dbReference type="PANTHER" id="PTHR36506:SF1">
    <property type="entry name" value="PREFLAGELLIN PEPTIDASE"/>
    <property type="match status" value="1"/>
</dbReference>
<name>A0A917MFH1_9HYPH</name>
<dbReference type="RefSeq" id="WP_188516063.1">
    <property type="nucleotide sequence ID" value="NZ_BMES01000001.1"/>
</dbReference>
<evidence type="ECO:0000313" key="9">
    <source>
        <dbReference type="Proteomes" id="UP000603912"/>
    </source>
</evidence>
<organism evidence="8 9">
    <name type="scientific">Alsobacter metallidurans</name>
    <dbReference type="NCBI Taxonomy" id="340221"/>
    <lineage>
        <taxon>Bacteria</taxon>
        <taxon>Pseudomonadati</taxon>
        <taxon>Pseudomonadota</taxon>
        <taxon>Alphaproteobacteria</taxon>
        <taxon>Hyphomicrobiales</taxon>
        <taxon>Alsobacteraceae</taxon>
        <taxon>Alsobacter</taxon>
    </lineage>
</organism>
<evidence type="ECO:0000259" key="7">
    <source>
        <dbReference type="Pfam" id="PF01478"/>
    </source>
</evidence>
<dbReference type="Proteomes" id="UP000603912">
    <property type="component" value="Unassembled WGS sequence"/>
</dbReference>
<keyword evidence="9" id="KW-1185">Reference proteome</keyword>
<dbReference type="InterPro" id="IPR052218">
    <property type="entry name" value="Preflagellin_Peptidase"/>
</dbReference>
<comment type="caution">
    <text evidence="8">The sequence shown here is derived from an EMBL/GenBank/DDBJ whole genome shotgun (WGS) entry which is preliminary data.</text>
</comment>
<gene>
    <name evidence="8" type="primary">ctpB</name>
    <name evidence="8" type="ORF">GCM10007036_04080</name>
</gene>
<dbReference type="GO" id="GO:0005886">
    <property type="term" value="C:plasma membrane"/>
    <property type="evidence" value="ECO:0007669"/>
    <property type="project" value="UniProtKB-SubCell"/>
</dbReference>
<reference evidence="8" key="2">
    <citation type="submission" date="2020-09" db="EMBL/GenBank/DDBJ databases">
        <authorList>
            <person name="Sun Q."/>
            <person name="Zhou Y."/>
        </authorList>
    </citation>
    <scope>NUCLEOTIDE SEQUENCE</scope>
    <source>
        <strain evidence="8">CGMCC 1.12214</strain>
    </source>
</reference>
<feature type="domain" description="Prepilin type IV endopeptidase peptidase" evidence="7">
    <location>
        <begin position="10"/>
        <end position="114"/>
    </location>
</feature>
<evidence type="ECO:0000256" key="6">
    <source>
        <dbReference type="SAM" id="Phobius"/>
    </source>
</evidence>
<reference evidence="8" key="1">
    <citation type="journal article" date="2014" name="Int. J. Syst. Evol. Microbiol.">
        <title>Complete genome sequence of Corynebacterium casei LMG S-19264T (=DSM 44701T), isolated from a smear-ripened cheese.</title>
        <authorList>
            <consortium name="US DOE Joint Genome Institute (JGI-PGF)"/>
            <person name="Walter F."/>
            <person name="Albersmeier A."/>
            <person name="Kalinowski J."/>
            <person name="Ruckert C."/>
        </authorList>
    </citation>
    <scope>NUCLEOTIDE SEQUENCE</scope>
    <source>
        <strain evidence="8">CGMCC 1.12214</strain>
    </source>
</reference>
<evidence type="ECO:0000256" key="1">
    <source>
        <dbReference type="ARBA" id="ARBA00004651"/>
    </source>
</evidence>
<proteinExistence type="predicted"/>
<dbReference type="InterPro" id="IPR000045">
    <property type="entry name" value="Prepilin_IV_endopep_pep"/>
</dbReference>
<keyword evidence="3 6" id="KW-0812">Transmembrane</keyword>